<dbReference type="Gene3D" id="3.90.1300.10">
    <property type="entry name" value="Amidase signature (AS) domain"/>
    <property type="match status" value="1"/>
</dbReference>
<evidence type="ECO:0000256" key="1">
    <source>
        <dbReference type="PROSITE-ProRule" id="PRU00339"/>
    </source>
</evidence>
<gene>
    <name evidence="4" type="ORF">Cgig2_001855</name>
</gene>
<keyword evidence="2" id="KW-0812">Transmembrane</keyword>
<dbReference type="Pfam" id="PF01425">
    <property type="entry name" value="Amidase"/>
    <property type="match status" value="1"/>
</dbReference>
<feature type="repeat" description="TPR" evidence="1">
    <location>
        <begin position="490"/>
        <end position="523"/>
    </location>
</feature>
<sequence>MTKSLKISVPSNPKVWILIGIGVAGIAVLAEVERRRRRRKRDEKLLEIEDFGAFVERFELLPFPQPPPPAAPQSLSGLTFAVKDIFEIKGRVTGFGSPDWKRTHEEGSKNAVVITSLLKEGARCVGSTVLDELSLGITGVNVHYGTPVNPSTPQHIPGGSSSGSAVAVAGQLVDFALGTDTIGCVRIPASFCGVFGFRASHGAVSMIGVLPNSQSLDAIGWFARDPSVLRRLGNVLLKPNAEPKRPRCFIFADDLFEFSKIPMHTASYAMKKATENLSGYQSPKHMNLGQYIASNVPSLKGFYEVSSHVQQGVGALKALSSVMVLLNRYEFGLNHEEWIASVKPKLGPDASGQVCTAMDSTPDDVKLLYKVKSEMRVAMQSLLKEGGVLVLPTVGDPPVKRNSRKNLSAEFHDRALVLSSISSMSGCCQATVPLGENDGCPTSVSFIASHGADLFLLDTVLDCYSPVRDHLSLASKSMPLEDANGDMDASELLKEKGNAAFKGRQWNKAVSYYTEAIKLNGNSATFYSNRAAAYLELGCFRQAEEDCTKAMLLDKKNVKAYLRRGTARESLLRYKEAVEDFKHALVLEPHNKAAGLGEKRLRKLMS</sequence>
<reference evidence="4" key="1">
    <citation type="submission" date="2022-04" db="EMBL/GenBank/DDBJ databases">
        <title>Carnegiea gigantea Genome sequencing and assembly v2.</title>
        <authorList>
            <person name="Copetti D."/>
            <person name="Sanderson M.J."/>
            <person name="Burquez A."/>
            <person name="Wojciechowski M.F."/>
        </authorList>
    </citation>
    <scope>NUCLEOTIDE SEQUENCE</scope>
    <source>
        <strain evidence="4">SGP5-SGP5p</strain>
        <tissue evidence="4">Aerial part</tissue>
    </source>
</reference>
<evidence type="ECO:0000256" key="2">
    <source>
        <dbReference type="SAM" id="Phobius"/>
    </source>
</evidence>
<evidence type="ECO:0000259" key="3">
    <source>
        <dbReference type="Pfam" id="PF01425"/>
    </source>
</evidence>
<dbReference type="InterPro" id="IPR011990">
    <property type="entry name" value="TPR-like_helical_dom_sf"/>
</dbReference>
<comment type="caution">
    <text evidence="4">The sequence shown here is derived from an EMBL/GenBank/DDBJ whole genome shotgun (WGS) entry which is preliminary data.</text>
</comment>
<keyword evidence="1" id="KW-0802">TPR repeat</keyword>
<feature type="transmembrane region" description="Helical" evidence="2">
    <location>
        <begin position="15"/>
        <end position="32"/>
    </location>
</feature>
<feature type="domain" description="Amidase" evidence="3">
    <location>
        <begin position="74"/>
        <end position="240"/>
    </location>
</feature>
<feature type="repeat" description="TPR" evidence="1">
    <location>
        <begin position="558"/>
        <end position="591"/>
    </location>
</feature>
<dbReference type="FunFam" id="3.90.1300.10:FF:000004">
    <property type="entry name" value="Outer envelope protein 64, mitochondrial"/>
    <property type="match status" value="1"/>
</dbReference>
<dbReference type="PANTHER" id="PTHR46310:SF4">
    <property type="entry name" value="OUTER ENVELOPE PROTEIN 64, MITOCHONDRIAL"/>
    <property type="match status" value="1"/>
</dbReference>
<dbReference type="EMBL" id="JAKOGI010000511">
    <property type="protein sequence ID" value="KAJ8433926.1"/>
    <property type="molecule type" value="Genomic_DNA"/>
</dbReference>
<dbReference type="Proteomes" id="UP001153076">
    <property type="component" value="Unassembled WGS sequence"/>
</dbReference>
<evidence type="ECO:0000313" key="5">
    <source>
        <dbReference type="Proteomes" id="UP001153076"/>
    </source>
</evidence>
<dbReference type="OrthoDB" id="245563at2759"/>
<keyword evidence="2" id="KW-0472">Membrane</keyword>
<keyword evidence="2" id="KW-1133">Transmembrane helix</keyword>
<dbReference type="PANTHER" id="PTHR46310">
    <property type="entry name" value="AMIDASE 1"/>
    <property type="match status" value="1"/>
</dbReference>
<dbReference type="SUPFAM" id="SSF75304">
    <property type="entry name" value="Amidase signature (AS) enzymes"/>
    <property type="match status" value="1"/>
</dbReference>
<protein>
    <recommendedName>
        <fullName evidence="3">Amidase domain-containing protein</fullName>
    </recommendedName>
</protein>
<dbReference type="InterPro" id="IPR019734">
    <property type="entry name" value="TPR_rpt"/>
</dbReference>
<dbReference type="SMART" id="SM00028">
    <property type="entry name" value="TPR"/>
    <property type="match status" value="3"/>
</dbReference>
<name>A0A9Q1JZX1_9CARY</name>
<dbReference type="AlphaFoldDB" id="A0A9Q1JZX1"/>
<dbReference type="PROSITE" id="PS50005">
    <property type="entry name" value="TPR"/>
    <property type="match status" value="2"/>
</dbReference>
<dbReference type="SUPFAM" id="SSF48452">
    <property type="entry name" value="TPR-like"/>
    <property type="match status" value="1"/>
</dbReference>
<dbReference type="InterPro" id="IPR036928">
    <property type="entry name" value="AS_sf"/>
</dbReference>
<keyword evidence="5" id="KW-1185">Reference proteome</keyword>
<dbReference type="Gene3D" id="1.25.40.10">
    <property type="entry name" value="Tetratricopeptide repeat domain"/>
    <property type="match status" value="1"/>
</dbReference>
<proteinExistence type="predicted"/>
<dbReference type="InterPro" id="IPR023631">
    <property type="entry name" value="Amidase_dom"/>
</dbReference>
<organism evidence="4 5">
    <name type="scientific">Carnegiea gigantea</name>
    <dbReference type="NCBI Taxonomy" id="171969"/>
    <lineage>
        <taxon>Eukaryota</taxon>
        <taxon>Viridiplantae</taxon>
        <taxon>Streptophyta</taxon>
        <taxon>Embryophyta</taxon>
        <taxon>Tracheophyta</taxon>
        <taxon>Spermatophyta</taxon>
        <taxon>Magnoliopsida</taxon>
        <taxon>eudicotyledons</taxon>
        <taxon>Gunneridae</taxon>
        <taxon>Pentapetalae</taxon>
        <taxon>Caryophyllales</taxon>
        <taxon>Cactineae</taxon>
        <taxon>Cactaceae</taxon>
        <taxon>Cactoideae</taxon>
        <taxon>Echinocereeae</taxon>
        <taxon>Carnegiea</taxon>
    </lineage>
</organism>
<evidence type="ECO:0000313" key="4">
    <source>
        <dbReference type="EMBL" id="KAJ8433926.1"/>
    </source>
</evidence>
<accession>A0A9Q1JZX1</accession>